<dbReference type="InterPro" id="IPR000878">
    <property type="entry name" value="4pyrrol_Mease"/>
</dbReference>
<accession>A0A4R1KEY8</accession>
<proteinExistence type="predicted"/>
<gene>
    <name evidence="7" type="ORF">C8D98_1112</name>
</gene>
<evidence type="ECO:0000256" key="4">
    <source>
        <dbReference type="ARBA" id="ARBA00022679"/>
    </source>
</evidence>
<feature type="domain" description="Tetrapyrrole methylase" evidence="6">
    <location>
        <begin position="3"/>
        <end position="202"/>
    </location>
</feature>
<keyword evidence="5" id="KW-0949">S-adenosyl-L-methionine</keyword>
<dbReference type="GO" id="GO:0032259">
    <property type="term" value="P:methylation"/>
    <property type="evidence" value="ECO:0007669"/>
    <property type="project" value="UniProtKB-KW"/>
</dbReference>
<dbReference type="PANTHER" id="PTHR47036:SF1">
    <property type="entry name" value="COBALT-FACTOR III C(17)-METHYLTRANSFERASE-RELATED"/>
    <property type="match status" value="1"/>
</dbReference>
<dbReference type="PANTHER" id="PTHR47036">
    <property type="entry name" value="COBALT-FACTOR III C(17)-METHYLTRANSFERASE-RELATED"/>
    <property type="match status" value="1"/>
</dbReference>
<organism evidence="7 8">
    <name type="scientific">Seleniivibrio woodruffii</name>
    <dbReference type="NCBI Taxonomy" id="1078050"/>
    <lineage>
        <taxon>Bacteria</taxon>
        <taxon>Pseudomonadati</taxon>
        <taxon>Deferribacterota</taxon>
        <taxon>Deferribacteres</taxon>
        <taxon>Deferribacterales</taxon>
        <taxon>Geovibrionaceae</taxon>
        <taxon>Seleniivibrio</taxon>
    </lineage>
</organism>
<dbReference type="InterPro" id="IPR051810">
    <property type="entry name" value="Precorrin_MeTrfase"/>
</dbReference>
<evidence type="ECO:0000256" key="5">
    <source>
        <dbReference type="ARBA" id="ARBA00022691"/>
    </source>
</evidence>
<dbReference type="InterPro" id="IPR014776">
    <property type="entry name" value="4pyrrole_Mease_sub2"/>
</dbReference>
<reference evidence="7 8" key="1">
    <citation type="submission" date="2019-03" db="EMBL/GenBank/DDBJ databases">
        <title>Genomic Encyclopedia of Type Strains, Phase IV (KMG-IV): sequencing the most valuable type-strain genomes for metagenomic binning, comparative biology and taxonomic classification.</title>
        <authorList>
            <person name="Goeker M."/>
        </authorList>
    </citation>
    <scope>NUCLEOTIDE SEQUENCE [LARGE SCALE GENOMIC DNA]</scope>
    <source>
        <strain evidence="7 8">DSM 24984</strain>
    </source>
</reference>
<dbReference type="UniPathway" id="UPA00148"/>
<dbReference type="InterPro" id="IPR035996">
    <property type="entry name" value="4pyrrol_Methylase_sf"/>
</dbReference>
<comment type="caution">
    <text evidence="7">The sequence shown here is derived from an EMBL/GenBank/DDBJ whole genome shotgun (WGS) entry which is preliminary data.</text>
</comment>
<keyword evidence="4 7" id="KW-0808">Transferase</keyword>
<keyword evidence="8" id="KW-1185">Reference proteome</keyword>
<evidence type="ECO:0000256" key="2">
    <source>
        <dbReference type="ARBA" id="ARBA00022573"/>
    </source>
</evidence>
<dbReference type="Pfam" id="PF00590">
    <property type="entry name" value="TP_methylase"/>
    <property type="match status" value="1"/>
</dbReference>
<dbReference type="GO" id="GO:0009236">
    <property type="term" value="P:cobalamin biosynthetic process"/>
    <property type="evidence" value="ECO:0007669"/>
    <property type="project" value="UniProtKB-UniPathway"/>
</dbReference>
<keyword evidence="2" id="KW-0169">Cobalamin biosynthesis</keyword>
<dbReference type="AlphaFoldDB" id="A0A4R1KEY8"/>
<evidence type="ECO:0000259" key="6">
    <source>
        <dbReference type="Pfam" id="PF00590"/>
    </source>
</evidence>
<evidence type="ECO:0000313" key="7">
    <source>
        <dbReference type="EMBL" id="TCK62583.1"/>
    </source>
</evidence>
<dbReference type="RefSeq" id="WP_132872749.1">
    <property type="nucleotide sequence ID" value="NZ_JAJUHT010000004.1"/>
</dbReference>
<keyword evidence="3 7" id="KW-0489">Methyltransferase</keyword>
<dbReference type="Proteomes" id="UP000294614">
    <property type="component" value="Unassembled WGS sequence"/>
</dbReference>
<evidence type="ECO:0000256" key="1">
    <source>
        <dbReference type="ARBA" id="ARBA00004953"/>
    </source>
</evidence>
<sequence length="240" mass="25709">MGKVILTGIGPGSKEMMTAQARFAIENCTAVCGYDKYVEQVADIIPAGTPVFTSGMKGEVERAETAVQFAKDGHDVCLICGGDPSLYSLASLVYQLADGKVDIEVIAGVTAAMAASSLLGAPIADDLAIISMSDLLTPWEVIKKRIDAVNAGDFVTAIYNPKSMKRTQQIEYALNTFMQSRGDLITGTVRDAFRENQSVKISAISNFDYDFVGMTSIVIVGCRKTILIDGKMVTPRGYPV</sequence>
<evidence type="ECO:0000256" key="3">
    <source>
        <dbReference type="ARBA" id="ARBA00022603"/>
    </source>
</evidence>
<name>A0A4R1KEY8_9BACT</name>
<dbReference type="NCBIfam" id="TIGR01466">
    <property type="entry name" value="cobJ_cbiH"/>
    <property type="match status" value="1"/>
</dbReference>
<comment type="pathway">
    <text evidence="1">Cofactor biosynthesis; adenosylcobalamin biosynthesis.</text>
</comment>
<dbReference type="EMBL" id="SMGG01000003">
    <property type="protein sequence ID" value="TCK62583.1"/>
    <property type="molecule type" value="Genomic_DNA"/>
</dbReference>
<dbReference type="Gene3D" id="3.30.950.10">
    <property type="entry name" value="Methyltransferase, Cobalt-precorrin-4 Transmethylase, Domain 2"/>
    <property type="match status" value="1"/>
</dbReference>
<protein>
    <submittedName>
        <fullName evidence="7">Precorrin-3B C17-methyltransferase</fullName>
    </submittedName>
</protein>
<dbReference type="Gene3D" id="3.40.1010.10">
    <property type="entry name" value="Cobalt-precorrin-4 Transmethylase, Domain 1"/>
    <property type="match status" value="1"/>
</dbReference>
<dbReference type="GO" id="GO:0008168">
    <property type="term" value="F:methyltransferase activity"/>
    <property type="evidence" value="ECO:0007669"/>
    <property type="project" value="UniProtKB-KW"/>
</dbReference>
<dbReference type="CDD" id="cd11646">
    <property type="entry name" value="Precorrin_3B_C17_MT"/>
    <property type="match status" value="1"/>
</dbReference>
<dbReference type="SUPFAM" id="SSF53790">
    <property type="entry name" value="Tetrapyrrole methylase"/>
    <property type="match status" value="1"/>
</dbReference>
<dbReference type="InterPro" id="IPR014777">
    <property type="entry name" value="4pyrrole_Mease_sub1"/>
</dbReference>
<dbReference type="OrthoDB" id="9772960at2"/>
<evidence type="ECO:0000313" key="8">
    <source>
        <dbReference type="Proteomes" id="UP000294614"/>
    </source>
</evidence>
<dbReference type="InterPro" id="IPR006363">
    <property type="entry name" value="Cbl_synth_CobJ/CibH_dom"/>
</dbReference>